<dbReference type="FunFam" id="2.20.25.350:FF:000001">
    <property type="entry name" value="Eukaryotic translation initiation factor 5"/>
    <property type="match status" value="1"/>
</dbReference>
<feature type="compositionally biased region" description="Basic and acidic residues" evidence="7">
    <location>
        <begin position="249"/>
        <end position="261"/>
    </location>
</feature>
<evidence type="ECO:0000259" key="8">
    <source>
        <dbReference type="SMART" id="SM00653"/>
    </source>
</evidence>
<keyword evidence="10" id="KW-1185">Reference proteome</keyword>
<evidence type="ECO:0000256" key="3">
    <source>
        <dbReference type="ARBA" id="ARBA00022741"/>
    </source>
</evidence>
<evidence type="ECO:0000256" key="7">
    <source>
        <dbReference type="SAM" id="MobiDB-lite"/>
    </source>
</evidence>
<dbReference type="AlphaFoldDB" id="A0AAV1DDM7"/>
<dbReference type="PANTHER" id="PTHR23001">
    <property type="entry name" value="EUKARYOTIC TRANSLATION INITIATION FACTOR"/>
    <property type="match status" value="1"/>
</dbReference>
<dbReference type="Gene3D" id="3.30.30.170">
    <property type="match status" value="1"/>
</dbReference>
<evidence type="ECO:0000256" key="4">
    <source>
        <dbReference type="ARBA" id="ARBA00022917"/>
    </source>
</evidence>
<dbReference type="Pfam" id="PF01873">
    <property type="entry name" value="eIF-5_eIF-2B"/>
    <property type="match status" value="1"/>
</dbReference>
<evidence type="ECO:0000256" key="1">
    <source>
        <dbReference type="ARBA" id="ARBA00010397"/>
    </source>
</evidence>
<evidence type="ECO:0000313" key="10">
    <source>
        <dbReference type="Proteomes" id="UP001161247"/>
    </source>
</evidence>
<evidence type="ECO:0000256" key="2">
    <source>
        <dbReference type="ARBA" id="ARBA00022540"/>
    </source>
</evidence>
<keyword evidence="5" id="KW-0342">GTP-binding</keyword>
<feature type="compositionally biased region" description="Basic and acidic residues" evidence="7">
    <location>
        <begin position="155"/>
        <end position="170"/>
    </location>
</feature>
<comment type="function">
    <text evidence="6">Catalyzes the hydrolysis of GTP bound to the 40S ribosomal initiation complex (40S.mRNA.Met-tRNA[F].eIF-2.GTP) with the subsequent joining of a 60S ribosomal subunit resulting in the release of eIF-2 and the guanine nucleotide. The subsequent joining of a 60S ribosomal subunit results in the formation of a functional 80S initiation complex (80S.mRNA.Met-tRNA[F]).</text>
</comment>
<dbReference type="Proteomes" id="UP001161247">
    <property type="component" value="Chromosome 5"/>
</dbReference>
<feature type="region of interest" description="Disordered" evidence="7">
    <location>
        <begin position="155"/>
        <end position="213"/>
    </location>
</feature>
<feature type="region of interest" description="Disordered" evidence="7">
    <location>
        <begin position="245"/>
        <end position="272"/>
    </location>
</feature>
<sequence length="376" mass="42012">MESPNKNKDLLNIDSGNSDNFYRYKMPKMITKIEGRGNGIKTNIVNMVDIAKALARPPSYPTKYFGTQLGAISKFIEKTGTSQVNGSHETAKLAGLLEVFIKKYVQCYYCKNPETDIIVTKSQMVQLQCKACGNISYVDMRDKLTTFILKNPPKAEKGSFRRAEQERLNEGESADLEQKKMKKDSKKKMVPSSNDDDHGSSSRGRMNDEDDDDDVEWQIDTSSKAAKLTIKEQLNTVTADMVMLTTDEGTDRKSKAADNNKPRGGRQKATSPEKILQDVKAILKKGVASADQLKSALASVSGSPQEVMSALFEALLDGVKKVFRKEVLKKRITLLLLFPRMKMDSCYFFMQLRSSFEAEQLSCREGSCVGSESLVR</sequence>
<organism evidence="9 10">
    <name type="scientific">Oldenlandia corymbosa var. corymbosa</name>
    <dbReference type="NCBI Taxonomy" id="529605"/>
    <lineage>
        <taxon>Eukaryota</taxon>
        <taxon>Viridiplantae</taxon>
        <taxon>Streptophyta</taxon>
        <taxon>Embryophyta</taxon>
        <taxon>Tracheophyta</taxon>
        <taxon>Spermatophyta</taxon>
        <taxon>Magnoliopsida</taxon>
        <taxon>eudicotyledons</taxon>
        <taxon>Gunneridae</taxon>
        <taxon>Pentapetalae</taxon>
        <taxon>asterids</taxon>
        <taxon>lamiids</taxon>
        <taxon>Gentianales</taxon>
        <taxon>Rubiaceae</taxon>
        <taxon>Rubioideae</taxon>
        <taxon>Spermacoceae</taxon>
        <taxon>Hedyotis-Oldenlandia complex</taxon>
        <taxon>Oldenlandia</taxon>
    </lineage>
</organism>
<evidence type="ECO:0000256" key="5">
    <source>
        <dbReference type="ARBA" id="ARBA00023134"/>
    </source>
</evidence>
<proteinExistence type="inferred from homology"/>
<comment type="similarity">
    <text evidence="1">Belongs to the eIF-2-beta/eIF-5 family.</text>
</comment>
<gene>
    <name evidence="9" type="ORF">OLC1_LOCUS14543</name>
</gene>
<keyword evidence="4" id="KW-0648">Protein biosynthesis</keyword>
<dbReference type="PANTHER" id="PTHR23001:SF28">
    <property type="entry name" value="EUKARYOTIC TRANSLATION INITIATION FACTOR 5-2-RELATED"/>
    <property type="match status" value="1"/>
</dbReference>
<dbReference type="SUPFAM" id="SSF75689">
    <property type="entry name" value="Zinc-binding domain of translation initiation factor 2 beta"/>
    <property type="match status" value="1"/>
</dbReference>
<dbReference type="Gene3D" id="2.20.25.350">
    <property type="match status" value="1"/>
</dbReference>
<dbReference type="EMBL" id="OX459122">
    <property type="protein sequence ID" value="CAI9105949.1"/>
    <property type="molecule type" value="Genomic_DNA"/>
</dbReference>
<dbReference type="SUPFAM" id="SSF100966">
    <property type="entry name" value="Translation initiation factor 2 beta, aIF2beta, N-terminal domain"/>
    <property type="match status" value="1"/>
</dbReference>
<dbReference type="InterPro" id="IPR002735">
    <property type="entry name" value="Transl_init_fac_IF2/IF5_dom"/>
</dbReference>
<dbReference type="InterPro" id="IPR016189">
    <property type="entry name" value="Transl_init_fac_IF2/IF5_N"/>
</dbReference>
<dbReference type="GO" id="GO:0071074">
    <property type="term" value="F:eukaryotic initiation factor eIF2 binding"/>
    <property type="evidence" value="ECO:0007669"/>
    <property type="project" value="TreeGrafter"/>
</dbReference>
<feature type="compositionally biased region" description="Basic residues" evidence="7">
    <location>
        <begin position="180"/>
        <end position="189"/>
    </location>
</feature>
<feature type="domain" description="Translation initiation factor IF2/IF5" evidence="8">
    <location>
        <begin position="21"/>
        <end position="135"/>
    </location>
</feature>
<keyword evidence="3" id="KW-0547">Nucleotide-binding</keyword>
<dbReference type="FunFam" id="3.30.30.170:FF:000002">
    <property type="entry name" value="Eukaryotic translation initiation factor 5"/>
    <property type="match status" value="1"/>
</dbReference>
<protein>
    <submittedName>
        <fullName evidence="9">OLC1v1004986C1</fullName>
    </submittedName>
</protein>
<dbReference type="GO" id="GO:0005525">
    <property type="term" value="F:GTP binding"/>
    <property type="evidence" value="ECO:0007669"/>
    <property type="project" value="UniProtKB-KW"/>
</dbReference>
<dbReference type="InterPro" id="IPR016190">
    <property type="entry name" value="Transl_init_fac_IF2/IF5_Zn-bd"/>
</dbReference>
<dbReference type="SMART" id="SM00653">
    <property type="entry name" value="eIF2B_5"/>
    <property type="match status" value="1"/>
</dbReference>
<evidence type="ECO:0000313" key="9">
    <source>
        <dbReference type="EMBL" id="CAI9105949.1"/>
    </source>
</evidence>
<reference evidence="9" key="1">
    <citation type="submission" date="2023-03" db="EMBL/GenBank/DDBJ databases">
        <authorList>
            <person name="Julca I."/>
        </authorList>
    </citation>
    <scope>NUCLEOTIDE SEQUENCE</scope>
</reference>
<dbReference type="InterPro" id="IPR045196">
    <property type="entry name" value="IF2/IF5"/>
</dbReference>
<dbReference type="GO" id="GO:0001732">
    <property type="term" value="P:formation of cytoplasmic translation initiation complex"/>
    <property type="evidence" value="ECO:0007669"/>
    <property type="project" value="TreeGrafter"/>
</dbReference>
<accession>A0AAV1DDM7</accession>
<evidence type="ECO:0000256" key="6">
    <source>
        <dbReference type="ARBA" id="ARBA00025032"/>
    </source>
</evidence>
<dbReference type="GO" id="GO:0005829">
    <property type="term" value="C:cytosol"/>
    <property type="evidence" value="ECO:0007669"/>
    <property type="project" value="TreeGrafter"/>
</dbReference>
<dbReference type="GO" id="GO:0005092">
    <property type="term" value="F:GDP-dissociation inhibitor activity"/>
    <property type="evidence" value="ECO:0007669"/>
    <property type="project" value="TreeGrafter"/>
</dbReference>
<keyword evidence="2" id="KW-0396">Initiation factor</keyword>
<name>A0AAV1DDM7_OLDCO</name>
<dbReference type="GO" id="GO:0003743">
    <property type="term" value="F:translation initiation factor activity"/>
    <property type="evidence" value="ECO:0007669"/>
    <property type="project" value="UniProtKB-KW"/>
</dbReference>